<dbReference type="SMART" id="SM00597">
    <property type="entry name" value="ZnF_TTF"/>
    <property type="match status" value="1"/>
</dbReference>
<dbReference type="PANTHER" id="PTHR11697">
    <property type="entry name" value="GENERAL TRANSCRIPTION FACTOR 2-RELATED ZINC FINGER PROTEIN"/>
    <property type="match status" value="1"/>
</dbReference>
<dbReference type="STRING" id="3821.A0A151R7B5"/>
<gene>
    <name evidence="2" type="ORF">KK1_040322</name>
</gene>
<dbReference type="InterPro" id="IPR012337">
    <property type="entry name" value="RNaseH-like_sf"/>
</dbReference>
<dbReference type="SUPFAM" id="SSF53098">
    <property type="entry name" value="Ribonuclease H-like"/>
    <property type="match status" value="1"/>
</dbReference>
<dbReference type="InterPro" id="IPR055298">
    <property type="entry name" value="AtLOH3-like"/>
</dbReference>
<organism evidence="2 3">
    <name type="scientific">Cajanus cajan</name>
    <name type="common">Pigeon pea</name>
    <name type="synonym">Cajanus indicus</name>
    <dbReference type="NCBI Taxonomy" id="3821"/>
    <lineage>
        <taxon>Eukaryota</taxon>
        <taxon>Viridiplantae</taxon>
        <taxon>Streptophyta</taxon>
        <taxon>Embryophyta</taxon>
        <taxon>Tracheophyta</taxon>
        <taxon>Spermatophyta</taxon>
        <taxon>Magnoliopsida</taxon>
        <taxon>eudicotyledons</taxon>
        <taxon>Gunneridae</taxon>
        <taxon>Pentapetalae</taxon>
        <taxon>rosids</taxon>
        <taxon>fabids</taxon>
        <taxon>Fabales</taxon>
        <taxon>Fabaceae</taxon>
        <taxon>Papilionoideae</taxon>
        <taxon>50 kb inversion clade</taxon>
        <taxon>NPAAA clade</taxon>
        <taxon>indigoferoid/millettioid clade</taxon>
        <taxon>Phaseoleae</taxon>
        <taxon>Cajanus</taxon>
    </lineage>
</organism>
<dbReference type="PANTHER" id="PTHR11697:SF230">
    <property type="entry name" value="ZINC FINGER, MYM DOMAIN CONTAINING 1"/>
    <property type="match status" value="1"/>
</dbReference>
<dbReference type="InterPro" id="IPR006580">
    <property type="entry name" value="Znf_TTF"/>
</dbReference>
<dbReference type="Gramene" id="C.cajan_40423.t">
    <property type="protein sequence ID" value="C.cajan_40423.t"/>
    <property type="gene ID" value="C.cajan_40423"/>
</dbReference>
<dbReference type="OMA" id="MCEINYA"/>
<proteinExistence type="predicted"/>
<dbReference type="Pfam" id="PF14291">
    <property type="entry name" value="DUF4371"/>
    <property type="match status" value="1"/>
</dbReference>
<name>A0A151R7B5_CAJCA</name>
<dbReference type="EMBL" id="KQ484001">
    <property type="protein sequence ID" value="KYP38442.1"/>
    <property type="molecule type" value="Genomic_DNA"/>
</dbReference>
<dbReference type="Proteomes" id="UP000075243">
    <property type="component" value="Unassembled WGS sequence"/>
</dbReference>
<feature type="domain" description="TTF-type" evidence="1">
    <location>
        <begin position="14"/>
        <end position="109"/>
    </location>
</feature>
<evidence type="ECO:0000313" key="2">
    <source>
        <dbReference type="EMBL" id="KYP38442.1"/>
    </source>
</evidence>
<sequence>MHLENYPLSSKEDHPWRFQYTWSSIFPSWLEYSPSEDVAYCLPCYLFSKKPSGRLGSDVFIATGFKSWRKVSNGKNCALLKHIVHHTIDEAHEESKKEKMAFILRFVDKNGFIQERFFDIVHVKDTTTLTMKNELCVILSRHNLNVSNICGQGYDSASNMRGEWNGLQAIFLNDCPYAYYVHCFAHRLQLSLVAASREVIPIHQFFSKLTFIVNIVSSSSKRHDKLQATKLDEIAYLLEIDELETSKGANQICTLKRARDTRWSSHFSSICSLINVATRKFFILRPMI</sequence>
<protein>
    <submittedName>
        <fullName evidence="2">Zinc finger MYM-type protein 1</fullName>
    </submittedName>
</protein>
<evidence type="ECO:0000313" key="3">
    <source>
        <dbReference type="Proteomes" id="UP000075243"/>
    </source>
</evidence>
<reference evidence="2" key="1">
    <citation type="journal article" date="2012" name="Nat. Biotechnol.">
        <title>Draft genome sequence of pigeonpea (Cajanus cajan), an orphan legume crop of resource-poor farmers.</title>
        <authorList>
            <person name="Varshney R.K."/>
            <person name="Chen W."/>
            <person name="Li Y."/>
            <person name="Bharti A.K."/>
            <person name="Saxena R.K."/>
            <person name="Schlueter J.A."/>
            <person name="Donoghue M.T."/>
            <person name="Azam S."/>
            <person name="Fan G."/>
            <person name="Whaley A.M."/>
            <person name="Farmer A.D."/>
            <person name="Sheridan J."/>
            <person name="Iwata A."/>
            <person name="Tuteja R."/>
            <person name="Penmetsa R.V."/>
            <person name="Wu W."/>
            <person name="Upadhyaya H.D."/>
            <person name="Yang S.P."/>
            <person name="Shah T."/>
            <person name="Saxena K.B."/>
            <person name="Michael T."/>
            <person name="McCombie W.R."/>
            <person name="Yang B."/>
            <person name="Zhang G."/>
            <person name="Yang H."/>
            <person name="Wang J."/>
            <person name="Spillane C."/>
            <person name="Cook D.R."/>
            <person name="May G.D."/>
            <person name="Xu X."/>
            <person name="Jackson S.A."/>
        </authorList>
    </citation>
    <scope>NUCLEOTIDE SEQUENCE [LARGE SCALE GENOMIC DNA]</scope>
</reference>
<dbReference type="InterPro" id="IPR025398">
    <property type="entry name" value="DUF4371"/>
</dbReference>
<dbReference type="AlphaFoldDB" id="A0A151R7B5"/>
<keyword evidence="3" id="KW-1185">Reference proteome</keyword>
<evidence type="ECO:0000259" key="1">
    <source>
        <dbReference type="SMART" id="SM00597"/>
    </source>
</evidence>
<accession>A0A151R7B5</accession>